<dbReference type="GO" id="GO:0016020">
    <property type="term" value="C:membrane"/>
    <property type="evidence" value="ECO:0007669"/>
    <property type="project" value="InterPro"/>
</dbReference>
<dbReference type="SUPFAM" id="SSF50182">
    <property type="entry name" value="Sm-like ribonucleoproteins"/>
    <property type="match status" value="1"/>
</dbReference>
<dbReference type="OrthoDB" id="9809206at2"/>
<evidence type="ECO:0000256" key="5">
    <source>
        <dbReference type="ARBA" id="ARBA00023136"/>
    </source>
</evidence>
<dbReference type="InterPro" id="IPR049278">
    <property type="entry name" value="MS_channel_C"/>
</dbReference>
<dbReference type="InterPro" id="IPR010920">
    <property type="entry name" value="LSM_dom_sf"/>
</dbReference>
<evidence type="ECO:0000256" key="4">
    <source>
        <dbReference type="ARBA" id="ARBA00022989"/>
    </source>
</evidence>
<reference evidence="10" key="1">
    <citation type="submission" date="2016-10" db="EMBL/GenBank/DDBJ databases">
        <authorList>
            <person name="Varghese N."/>
            <person name="Submissions S."/>
        </authorList>
    </citation>
    <scope>NUCLEOTIDE SEQUENCE [LARGE SCALE GENOMIC DNA]</scope>
    <source>
        <strain evidence="10">DSM 3695</strain>
    </source>
</reference>
<comment type="subcellular location">
    <subcellularLocation>
        <location evidence="1">Endomembrane system</location>
        <topology evidence="1">Multi-pass membrane protein</topology>
    </subcellularLocation>
</comment>
<keyword evidence="4 6" id="KW-1133">Transmembrane helix</keyword>
<name>A0A1I0PZQ8_9BACT</name>
<dbReference type="InterPro" id="IPR006685">
    <property type="entry name" value="MscS_channel_2nd"/>
</dbReference>
<sequence length="368" mass="41960">MNEFLNQVILDNPVQDYLTLMGVLLFVFIIKRYISKGLATILFRLVRHWSPQIEEKDFINLLLRPLEYFFLLVTFMLTIDRFTFPRILNIHVYNKATLHDVTNTLLSLALSMSIIWIMLRLIDFIALVLEKKADLTEDKTDNQFIIFFRDFFKAIVFIMGAIAFIRILFGPGLVEKIIAGLGIGAAALALAAKESIENLIGSFIIFFDKPFRVGDSVKVDSWQGSVEKIGLRSTRIRTLEKTFVTVPNKKMVDSILDNLSLRTQQRVALRLELGTETPAETLLLFLQDLRQLLKSNPNILEAFTVNLNDFTKDTYVIQIVFNTYIIDGAQYTALRETVNLGIIRLLEARGLKLPTTSTSVTVTDNRAL</sequence>
<proteinExistence type="inferred from homology"/>
<dbReference type="EMBL" id="FOJG01000001">
    <property type="protein sequence ID" value="SEW19706.1"/>
    <property type="molecule type" value="Genomic_DNA"/>
</dbReference>
<dbReference type="Gene3D" id="2.30.30.60">
    <property type="match status" value="1"/>
</dbReference>
<dbReference type="Gene3D" id="1.10.287.1260">
    <property type="match status" value="1"/>
</dbReference>
<evidence type="ECO:0000259" key="7">
    <source>
        <dbReference type="Pfam" id="PF00924"/>
    </source>
</evidence>
<evidence type="ECO:0000259" key="8">
    <source>
        <dbReference type="Pfam" id="PF21082"/>
    </source>
</evidence>
<dbReference type="Pfam" id="PF00924">
    <property type="entry name" value="MS_channel_2nd"/>
    <property type="match status" value="1"/>
</dbReference>
<feature type="transmembrane region" description="Helical" evidence="6">
    <location>
        <begin position="104"/>
        <end position="129"/>
    </location>
</feature>
<dbReference type="AlphaFoldDB" id="A0A1I0PZQ8"/>
<evidence type="ECO:0000313" key="9">
    <source>
        <dbReference type="EMBL" id="SEW19706.1"/>
    </source>
</evidence>
<feature type="transmembrane region" description="Helical" evidence="6">
    <location>
        <begin position="20"/>
        <end position="45"/>
    </location>
</feature>
<evidence type="ECO:0000256" key="6">
    <source>
        <dbReference type="SAM" id="Phobius"/>
    </source>
</evidence>
<dbReference type="InterPro" id="IPR023408">
    <property type="entry name" value="MscS_beta-dom_sf"/>
</dbReference>
<keyword evidence="3 6" id="KW-0812">Transmembrane</keyword>
<dbReference type="Pfam" id="PF21082">
    <property type="entry name" value="MS_channel_3rd"/>
    <property type="match status" value="1"/>
</dbReference>
<protein>
    <submittedName>
        <fullName evidence="9">MscS family membrane protein</fullName>
    </submittedName>
</protein>
<keyword evidence="5 6" id="KW-0472">Membrane</keyword>
<dbReference type="RefSeq" id="WP_089891563.1">
    <property type="nucleotide sequence ID" value="NZ_FOJG01000001.1"/>
</dbReference>
<feature type="domain" description="Mechanosensitive ion channel MscS" evidence="7">
    <location>
        <begin position="195"/>
        <end position="260"/>
    </location>
</feature>
<feature type="domain" description="Mechanosensitive ion channel MscS C-terminal" evidence="8">
    <location>
        <begin position="273"/>
        <end position="352"/>
    </location>
</feature>
<feature type="transmembrane region" description="Helical" evidence="6">
    <location>
        <begin position="66"/>
        <end position="84"/>
    </location>
</feature>
<dbReference type="STRING" id="29529.SAMN04488122_1095"/>
<dbReference type="Proteomes" id="UP000199310">
    <property type="component" value="Unassembled WGS sequence"/>
</dbReference>
<evidence type="ECO:0000313" key="10">
    <source>
        <dbReference type="Proteomes" id="UP000199310"/>
    </source>
</evidence>
<gene>
    <name evidence="9" type="ORF">SAMN04488122_1095</name>
</gene>
<organism evidence="9 10">
    <name type="scientific">Chitinophaga arvensicola</name>
    <dbReference type="NCBI Taxonomy" id="29529"/>
    <lineage>
        <taxon>Bacteria</taxon>
        <taxon>Pseudomonadati</taxon>
        <taxon>Bacteroidota</taxon>
        <taxon>Chitinophagia</taxon>
        <taxon>Chitinophagales</taxon>
        <taxon>Chitinophagaceae</taxon>
        <taxon>Chitinophaga</taxon>
    </lineage>
</organism>
<dbReference type="PANTHER" id="PTHR30566:SF5">
    <property type="entry name" value="MECHANOSENSITIVE ION CHANNEL PROTEIN 1, MITOCHONDRIAL-RELATED"/>
    <property type="match status" value="1"/>
</dbReference>
<dbReference type="GO" id="GO:0008381">
    <property type="term" value="F:mechanosensitive monoatomic ion channel activity"/>
    <property type="evidence" value="ECO:0007669"/>
    <property type="project" value="UniProtKB-ARBA"/>
</dbReference>
<evidence type="ECO:0000256" key="1">
    <source>
        <dbReference type="ARBA" id="ARBA00004127"/>
    </source>
</evidence>
<dbReference type="GO" id="GO:0012505">
    <property type="term" value="C:endomembrane system"/>
    <property type="evidence" value="ECO:0007669"/>
    <property type="project" value="UniProtKB-SubCell"/>
</dbReference>
<feature type="transmembrane region" description="Helical" evidence="6">
    <location>
        <begin position="150"/>
        <end position="169"/>
    </location>
</feature>
<keyword evidence="10" id="KW-1185">Reference proteome</keyword>
<evidence type="ECO:0000256" key="3">
    <source>
        <dbReference type="ARBA" id="ARBA00022692"/>
    </source>
</evidence>
<dbReference type="PANTHER" id="PTHR30566">
    <property type="entry name" value="YNAI-RELATED MECHANOSENSITIVE ION CHANNEL"/>
    <property type="match status" value="1"/>
</dbReference>
<accession>A0A1I0PZQ8</accession>
<evidence type="ECO:0000256" key="2">
    <source>
        <dbReference type="ARBA" id="ARBA00008017"/>
    </source>
</evidence>
<comment type="similarity">
    <text evidence="2">Belongs to the MscS (TC 1.A.23) family.</text>
</comment>